<feature type="binding site" evidence="6">
    <location>
        <position position="86"/>
    </location>
    <ligand>
        <name>Zn(2+)</name>
        <dbReference type="ChEBI" id="CHEBI:29105"/>
        <note>catalytic</note>
    </ligand>
</feature>
<evidence type="ECO:0000313" key="8">
    <source>
        <dbReference type="EMBL" id="GHD35511.1"/>
    </source>
</evidence>
<dbReference type="CDD" id="cd01285">
    <property type="entry name" value="nucleoside_deaminase"/>
    <property type="match status" value="1"/>
</dbReference>
<evidence type="ECO:0000256" key="2">
    <source>
        <dbReference type="ARBA" id="ARBA00022723"/>
    </source>
</evidence>
<comment type="function">
    <text evidence="6">Catalyzes the deamination of adenosine to inosine at the wobble position 34 of tRNA(Arg2).</text>
</comment>
<dbReference type="SUPFAM" id="SSF53927">
    <property type="entry name" value="Cytidine deaminase-like"/>
    <property type="match status" value="1"/>
</dbReference>
<reference evidence="8 9" key="1">
    <citation type="journal article" date="2014" name="Int. J. Syst. Evol. Microbiol.">
        <title>Complete genome sequence of Corynebacterium casei LMG S-19264T (=DSM 44701T), isolated from a smear-ripened cheese.</title>
        <authorList>
            <consortium name="US DOE Joint Genome Institute (JGI-PGF)"/>
            <person name="Walter F."/>
            <person name="Albersmeier A."/>
            <person name="Kalinowski J."/>
            <person name="Ruckert C."/>
        </authorList>
    </citation>
    <scope>NUCLEOTIDE SEQUENCE [LARGE SCALE GENOMIC DNA]</scope>
    <source>
        <strain evidence="8 9">KCTC 19473</strain>
    </source>
</reference>
<dbReference type="EMBL" id="BMXL01000034">
    <property type="protein sequence ID" value="GHD35511.1"/>
    <property type="molecule type" value="Genomic_DNA"/>
</dbReference>
<feature type="active site" description="Proton donor" evidence="6">
    <location>
        <position position="58"/>
    </location>
</feature>
<evidence type="ECO:0000256" key="6">
    <source>
        <dbReference type="HAMAP-Rule" id="MF_00972"/>
    </source>
</evidence>
<dbReference type="PROSITE" id="PS51747">
    <property type="entry name" value="CYT_DCMP_DEAMINASES_2"/>
    <property type="match status" value="1"/>
</dbReference>
<dbReference type="PANTHER" id="PTHR11079:SF202">
    <property type="entry name" value="TRNA-SPECIFIC ADENOSINE DEAMINASE"/>
    <property type="match status" value="1"/>
</dbReference>
<dbReference type="Gene3D" id="3.40.140.10">
    <property type="entry name" value="Cytidine Deaminase, domain 2"/>
    <property type="match status" value="1"/>
</dbReference>
<proteinExistence type="inferred from homology"/>
<feature type="binding site" evidence="6">
    <location>
        <position position="89"/>
    </location>
    <ligand>
        <name>Zn(2+)</name>
        <dbReference type="ChEBI" id="CHEBI:29105"/>
        <note>catalytic</note>
    </ligand>
</feature>
<dbReference type="PANTHER" id="PTHR11079">
    <property type="entry name" value="CYTOSINE DEAMINASE FAMILY MEMBER"/>
    <property type="match status" value="1"/>
</dbReference>
<feature type="binding site" evidence="6">
    <location>
        <position position="56"/>
    </location>
    <ligand>
        <name>Zn(2+)</name>
        <dbReference type="ChEBI" id="CHEBI:29105"/>
        <note>catalytic</note>
    </ligand>
</feature>
<comment type="similarity">
    <text evidence="6">Belongs to the cytidine and deoxycytidylate deaminase family.</text>
</comment>
<dbReference type="RefSeq" id="WP_017577059.1">
    <property type="nucleotide sequence ID" value="NZ_BMXL01000034.1"/>
</dbReference>
<keyword evidence="4 6" id="KW-0862">Zinc</keyword>
<name>A0A918XKX5_9ACTN</name>
<comment type="caution">
    <text evidence="8">The sequence shown here is derived from an EMBL/GenBank/DDBJ whole genome shotgun (WGS) entry which is preliminary data.</text>
</comment>
<dbReference type="Proteomes" id="UP000654947">
    <property type="component" value="Unassembled WGS sequence"/>
</dbReference>
<evidence type="ECO:0000259" key="7">
    <source>
        <dbReference type="PROSITE" id="PS51747"/>
    </source>
</evidence>
<dbReference type="InterPro" id="IPR028883">
    <property type="entry name" value="tRNA_aden_deaminase"/>
</dbReference>
<organism evidence="8 9">
    <name type="scientific">Nocardiopsis kunsanensis</name>
    <dbReference type="NCBI Taxonomy" id="141693"/>
    <lineage>
        <taxon>Bacteria</taxon>
        <taxon>Bacillati</taxon>
        <taxon>Actinomycetota</taxon>
        <taxon>Actinomycetes</taxon>
        <taxon>Streptosporangiales</taxon>
        <taxon>Nocardiopsidaceae</taxon>
        <taxon>Nocardiopsis</taxon>
    </lineage>
</organism>
<keyword evidence="9" id="KW-1185">Reference proteome</keyword>
<keyword evidence="3 6" id="KW-0378">Hydrolase</keyword>
<comment type="cofactor">
    <cofactor evidence="6">
        <name>Zn(2+)</name>
        <dbReference type="ChEBI" id="CHEBI:29105"/>
    </cofactor>
    <text evidence="6">Binds 1 zinc ion per subunit.</text>
</comment>
<dbReference type="Pfam" id="PF00383">
    <property type="entry name" value="dCMP_cyt_deam_1"/>
    <property type="match status" value="1"/>
</dbReference>
<keyword evidence="2 6" id="KW-0479">Metal-binding</keyword>
<feature type="domain" description="CMP/dCMP-type deaminase" evidence="7">
    <location>
        <begin position="4"/>
        <end position="117"/>
    </location>
</feature>
<comment type="catalytic activity">
    <reaction evidence="5 6">
        <text>adenosine(34) in tRNA + H2O + H(+) = inosine(34) in tRNA + NH4(+)</text>
        <dbReference type="Rhea" id="RHEA:43168"/>
        <dbReference type="Rhea" id="RHEA-COMP:10373"/>
        <dbReference type="Rhea" id="RHEA-COMP:10374"/>
        <dbReference type="ChEBI" id="CHEBI:15377"/>
        <dbReference type="ChEBI" id="CHEBI:15378"/>
        <dbReference type="ChEBI" id="CHEBI:28938"/>
        <dbReference type="ChEBI" id="CHEBI:74411"/>
        <dbReference type="ChEBI" id="CHEBI:82852"/>
        <dbReference type="EC" id="3.5.4.33"/>
    </reaction>
</comment>
<dbReference type="AlphaFoldDB" id="A0A918XKX5"/>
<accession>A0A918XKX5</accession>
<dbReference type="InterPro" id="IPR016193">
    <property type="entry name" value="Cytidine_deaminase-like"/>
</dbReference>
<evidence type="ECO:0000256" key="1">
    <source>
        <dbReference type="ARBA" id="ARBA00022694"/>
    </source>
</evidence>
<dbReference type="EC" id="3.5.4.33" evidence="6"/>
<sequence>MDHDLVGAALRLALREGERALDSGDVPVGAVVLGEDGAVLGTGRNEREATGDPTAHAEVLALRAAARARGEWRLSGCSLVVTLEPCTMCAGATVLSRVDRLVYGVRDDKAGAAGSVWDAVRDPRQNHRPEVFPPDLVDAGLAAECAGLLSRFFAGRRIL</sequence>
<dbReference type="GO" id="GO:0002100">
    <property type="term" value="P:tRNA wobble adenosine to inosine editing"/>
    <property type="evidence" value="ECO:0007669"/>
    <property type="project" value="UniProtKB-UniRule"/>
</dbReference>
<evidence type="ECO:0000256" key="3">
    <source>
        <dbReference type="ARBA" id="ARBA00022801"/>
    </source>
</evidence>
<dbReference type="GO" id="GO:0008270">
    <property type="term" value="F:zinc ion binding"/>
    <property type="evidence" value="ECO:0007669"/>
    <property type="project" value="UniProtKB-UniRule"/>
</dbReference>
<evidence type="ECO:0000313" key="9">
    <source>
        <dbReference type="Proteomes" id="UP000654947"/>
    </source>
</evidence>
<dbReference type="HAMAP" id="MF_00972">
    <property type="entry name" value="tRNA_aden_deaminase"/>
    <property type="match status" value="1"/>
</dbReference>
<protein>
    <recommendedName>
        <fullName evidence="6">tRNA-specific adenosine deaminase</fullName>
        <ecNumber evidence="6">3.5.4.33</ecNumber>
    </recommendedName>
</protein>
<gene>
    <name evidence="6 8" type="primary">tadA</name>
    <name evidence="8" type="ORF">GCM10007147_42030</name>
</gene>
<comment type="subunit">
    <text evidence="6">Homodimer.</text>
</comment>
<dbReference type="GO" id="GO:0052717">
    <property type="term" value="F:tRNA-specific adenosine-34 deaminase activity"/>
    <property type="evidence" value="ECO:0007669"/>
    <property type="project" value="UniProtKB-UniRule"/>
</dbReference>
<evidence type="ECO:0000256" key="4">
    <source>
        <dbReference type="ARBA" id="ARBA00022833"/>
    </source>
</evidence>
<keyword evidence="1 6" id="KW-0819">tRNA processing</keyword>
<evidence type="ECO:0000256" key="5">
    <source>
        <dbReference type="ARBA" id="ARBA00048045"/>
    </source>
</evidence>
<dbReference type="InterPro" id="IPR002125">
    <property type="entry name" value="CMP_dCMP_dom"/>
</dbReference>